<keyword evidence="1" id="KW-0949">S-adenosyl-L-methionine</keyword>
<dbReference type="InterPro" id="IPR058240">
    <property type="entry name" value="rSAM_sf"/>
</dbReference>
<evidence type="ECO:0000313" key="7">
    <source>
        <dbReference type="Proteomes" id="UP000050501"/>
    </source>
</evidence>
<sequence length="385" mass="42581">MNFIDQILARIFPPAKPLPAGSYAYTAPLKEGQPPLRLHLRIEANGSALLIVNASTILHLNQTAAEYAYHLVRGVPAEEAARSTSRRYHISQKDALRDYQDFEDRLYTLVDTPDLDPVTFLDFERTEPYSAGLSAPYRLDCALTYQTTASQAGLAPVERVKRELLLDEWKTILNKAWAAGIPHVIFTGGEPTLRPDLPDLIAYAEQLGFVSGMLSDGLRLAEKDYLQQVLQSGLDHLMITFDPAQDQSWEALRDVLASDLYTTVHLTYPLPAGQTDLLPRLKEMGIHSLSLSASGPEHKDDLQAARNQAAQLEIPLVWDLPVPYSAFHPVAIELEESGQKVDGAGLAWLYVEPDGDVLPAQGVNRVLGSLLTDPWEKVWAAARAE</sequence>
<keyword evidence="3" id="KW-0408">Iron</keyword>
<evidence type="ECO:0000256" key="3">
    <source>
        <dbReference type="ARBA" id="ARBA00023004"/>
    </source>
</evidence>
<dbReference type="CDD" id="cd01335">
    <property type="entry name" value="Radical_SAM"/>
    <property type="match status" value="1"/>
</dbReference>
<dbReference type="EMBL" id="LGCM01000055">
    <property type="protein sequence ID" value="KPL78489.1"/>
    <property type="molecule type" value="Genomic_DNA"/>
</dbReference>
<dbReference type="InterPro" id="IPR050377">
    <property type="entry name" value="Radical_SAM_PqqE_MftC-like"/>
</dbReference>
<accession>A0A0P6XFQ6</accession>
<keyword evidence="2" id="KW-0479">Metal-binding</keyword>
<dbReference type="GO" id="GO:0051536">
    <property type="term" value="F:iron-sulfur cluster binding"/>
    <property type="evidence" value="ECO:0007669"/>
    <property type="project" value="UniProtKB-KW"/>
</dbReference>
<dbReference type="InterPro" id="IPR013785">
    <property type="entry name" value="Aldolase_TIM"/>
</dbReference>
<evidence type="ECO:0000256" key="2">
    <source>
        <dbReference type="ARBA" id="ARBA00022723"/>
    </source>
</evidence>
<protein>
    <recommendedName>
        <fullName evidence="5">Radical SAM core domain-containing protein</fullName>
    </recommendedName>
</protein>
<dbReference type="Pfam" id="PF04055">
    <property type="entry name" value="Radical_SAM"/>
    <property type="match status" value="1"/>
</dbReference>
<dbReference type="GO" id="GO:0006783">
    <property type="term" value="P:heme biosynthetic process"/>
    <property type="evidence" value="ECO:0007669"/>
    <property type="project" value="TreeGrafter"/>
</dbReference>
<dbReference type="STRING" id="229921.ADN01_14950"/>
<evidence type="ECO:0000256" key="4">
    <source>
        <dbReference type="ARBA" id="ARBA00023014"/>
    </source>
</evidence>
<keyword evidence="4" id="KW-0411">Iron-sulfur</keyword>
<dbReference type="Gene3D" id="3.20.20.70">
    <property type="entry name" value="Aldolase class I"/>
    <property type="match status" value="1"/>
</dbReference>
<comment type="caution">
    <text evidence="6">The sequence shown here is derived from an EMBL/GenBank/DDBJ whole genome shotgun (WGS) entry which is preliminary data.</text>
</comment>
<evidence type="ECO:0000313" key="6">
    <source>
        <dbReference type="EMBL" id="KPL78489.1"/>
    </source>
</evidence>
<dbReference type="RefSeq" id="WP_062418827.1">
    <property type="nucleotide sequence ID" value="NZ_DF967974.1"/>
</dbReference>
<dbReference type="InterPro" id="IPR007197">
    <property type="entry name" value="rSAM"/>
</dbReference>
<reference evidence="6 7" key="1">
    <citation type="submission" date="2015-07" db="EMBL/GenBank/DDBJ databases">
        <title>Genome sequence of Levilinea saccharolytica DSM 16555.</title>
        <authorList>
            <person name="Hemp J."/>
            <person name="Ward L.M."/>
            <person name="Pace L.A."/>
            <person name="Fischer W.W."/>
        </authorList>
    </citation>
    <scope>NUCLEOTIDE SEQUENCE [LARGE SCALE GENOMIC DNA]</scope>
    <source>
        <strain evidence="6 7">KIBI-1</strain>
    </source>
</reference>
<dbReference type="Proteomes" id="UP000050501">
    <property type="component" value="Unassembled WGS sequence"/>
</dbReference>
<dbReference type="AlphaFoldDB" id="A0A0P6XFQ6"/>
<dbReference type="PANTHER" id="PTHR11228">
    <property type="entry name" value="RADICAL SAM DOMAIN PROTEIN"/>
    <property type="match status" value="1"/>
</dbReference>
<keyword evidence="7" id="KW-1185">Reference proteome</keyword>
<dbReference type="GO" id="GO:0003824">
    <property type="term" value="F:catalytic activity"/>
    <property type="evidence" value="ECO:0007669"/>
    <property type="project" value="InterPro"/>
</dbReference>
<dbReference type="PANTHER" id="PTHR11228:SF7">
    <property type="entry name" value="PQQA PEPTIDE CYCLASE"/>
    <property type="match status" value="1"/>
</dbReference>
<proteinExistence type="predicted"/>
<gene>
    <name evidence="6" type="ORF">ADN01_14950</name>
</gene>
<feature type="domain" description="Radical SAM core" evidence="5">
    <location>
        <begin position="157"/>
        <end position="246"/>
    </location>
</feature>
<name>A0A0P6XFQ6_9CHLR</name>
<evidence type="ECO:0000259" key="5">
    <source>
        <dbReference type="Pfam" id="PF04055"/>
    </source>
</evidence>
<dbReference type="GO" id="GO:0046872">
    <property type="term" value="F:metal ion binding"/>
    <property type="evidence" value="ECO:0007669"/>
    <property type="project" value="UniProtKB-KW"/>
</dbReference>
<dbReference type="SUPFAM" id="SSF102114">
    <property type="entry name" value="Radical SAM enzymes"/>
    <property type="match status" value="1"/>
</dbReference>
<evidence type="ECO:0000256" key="1">
    <source>
        <dbReference type="ARBA" id="ARBA00022691"/>
    </source>
</evidence>
<organism evidence="6 7">
    <name type="scientific">Levilinea saccharolytica</name>
    <dbReference type="NCBI Taxonomy" id="229921"/>
    <lineage>
        <taxon>Bacteria</taxon>
        <taxon>Bacillati</taxon>
        <taxon>Chloroflexota</taxon>
        <taxon>Anaerolineae</taxon>
        <taxon>Anaerolineales</taxon>
        <taxon>Anaerolineaceae</taxon>
        <taxon>Levilinea</taxon>
    </lineage>
</organism>